<evidence type="ECO:0000313" key="3">
    <source>
        <dbReference type="EMBL" id="SEP54081.1"/>
    </source>
</evidence>
<keyword evidence="2" id="KW-0812">Transmembrane</keyword>
<name>A0A1H8YQ05_9PSEU</name>
<keyword evidence="4" id="KW-1185">Reference proteome</keyword>
<gene>
    <name evidence="3" type="ORF">SAMN04489732_13638</name>
</gene>
<dbReference type="STRING" id="394193.SAMN04489732_13638"/>
<keyword evidence="2" id="KW-1133">Transmembrane helix</keyword>
<evidence type="ECO:0000256" key="2">
    <source>
        <dbReference type="SAM" id="Phobius"/>
    </source>
</evidence>
<accession>A0A1H8YQ05</accession>
<feature type="compositionally biased region" description="Basic residues" evidence="1">
    <location>
        <begin position="150"/>
        <end position="163"/>
    </location>
</feature>
<feature type="region of interest" description="Disordered" evidence="1">
    <location>
        <begin position="139"/>
        <end position="173"/>
    </location>
</feature>
<dbReference type="AlphaFoldDB" id="A0A1H8YQ05"/>
<dbReference type="RefSeq" id="WP_091629142.1">
    <property type="nucleotide sequence ID" value="NZ_FOEF01000036.1"/>
</dbReference>
<evidence type="ECO:0000256" key="1">
    <source>
        <dbReference type="SAM" id="MobiDB-lite"/>
    </source>
</evidence>
<evidence type="ECO:0000313" key="4">
    <source>
        <dbReference type="Proteomes" id="UP000198582"/>
    </source>
</evidence>
<organism evidence="3 4">
    <name type="scientific">Amycolatopsis saalfeldensis</name>
    <dbReference type="NCBI Taxonomy" id="394193"/>
    <lineage>
        <taxon>Bacteria</taxon>
        <taxon>Bacillati</taxon>
        <taxon>Actinomycetota</taxon>
        <taxon>Actinomycetes</taxon>
        <taxon>Pseudonocardiales</taxon>
        <taxon>Pseudonocardiaceae</taxon>
        <taxon>Amycolatopsis</taxon>
    </lineage>
</organism>
<feature type="transmembrane region" description="Helical" evidence="2">
    <location>
        <begin position="15"/>
        <end position="34"/>
    </location>
</feature>
<sequence length="173" mass="19041">MQRSFGDSLAAWEPGIVAGLAVAALVVISAGWLLRRQFKARRSALVATAAGSLYLTVAQLQARQARDHLEWQLEREAAFRQEFCARAEESAMRRADEEDARLVASVSAEDWPTVEDENANAVTTGFAVIADTAPEPESISVWGIPEQRRPSRNRPYRGLRPRPRPVSSAKSVA</sequence>
<protein>
    <submittedName>
        <fullName evidence="3">PEP-CTERM protein-sorting domain-containing protein</fullName>
    </submittedName>
</protein>
<dbReference type="Proteomes" id="UP000198582">
    <property type="component" value="Unassembled WGS sequence"/>
</dbReference>
<reference evidence="3 4" key="1">
    <citation type="submission" date="2016-10" db="EMBL/GenBank/DDBJ databases">
        <authorList>
            <person name="de Groot N.N."/>
        </authorList>
    </citation>
    <scope>NUCLEOTIDE SEQUENCE [LARGE SCALE GENOMIC DNA]</scope>
    <source>
        <strain evidence="3 4">DSM 44993</strain>
    </source>
</reference>
<proteinExistence type="predicted"/>
<keyword evidence="2" id="KW-0472">Membrane</keyword>
<dbReference type="EMBL" id="FOEF01000036">
    <property type="protein sequence ID" value="SEP54081.1"/>
    <property type="molecule type" value="Genomic_DNA"/>
</dbReference>